<proteinExistence type="predicted"/>
<dbReference type="EMBL" id="CAKXZT010000191">
    <property type="protein sequence ID" value="CAH2409613.1"/>
    <property type="molecule type" value="Genomic_DNA"/>
</dbReference>
<name>A0ABN8KID1_9HYPH</name>
<feature type="region of interest" description="Disordered" evidence="1">
    <location>
        <begin position="60"/>
        <end position="92"/>
    </location>
</feature>
<evidence type="ECO:0008006" key="4">
    <source>
        <dbReference type="Google" id="ProtNLM"/>
    </source>
</evidence>
<gene>
    <name evidence="2" type="ORF">MES5069_900014</name>
</gene>
<organism evidence="2 3">
    <name type="scientific">Mesorhizobium escarrei</name>
    <dbReference type="NCBI Taxonomy" id="666018"/>
    <lineage>
        <taxon>Bacteria</taxon>
        <taxon>Pseudomonadati</taxon>
        <taxon>Pseudomonadota</taxon>
        <taxon>Alphaproteobacteria</taxon>
        <taxon>Hyphomicrobiales</taxon>
        <taxon>Phyllobacteriaceae</taxon>
        <taxon>Mesorhizobium</taxon>
    </lineage>
</organism>
<dbReference type="Proteomes" id="UP001153050">
    <property type="component" value="Unassembled WGS sequence"/>
</dbReference>
<evidence type="ECO:0000256" key="1">
    <source>
        <dbReference type="SAM" id="MobiDB-lite"/>
    </source>
</evidence>
<keyword evidence="3" id="KW-1185">Reference proteome</keyword>
<evidence type="ECO:0000313" key="2">
    <source>
        <dbReference type="EMBL" id="CAH2409613.1"/>
    </source>
</evidence>
<comment type="caution">
    <text evidence="2">The sequence shown here is derived from an EMBL/GenBank/DDBJ whole genome shotgun (WGS) entry which is preliminary data.</text>
</comment>
<accession>A0ABN8KID1</accession>
<evidence type="ECO:0000313" key="3">
    <source>
        <dbReference type="Proteomes" id="UP001153050"/>
    </source>
</evidence>
<protein>
    <recommendedName>
        <fullName evidence="4">Transposase</fullName>
    </recommendedName>
</protein>
<sequence length="92" mass="10054">MYALLRVTQLCAYIIAKLSDARKHIREFYTKGYAHVPAKSTCLNAENAIDRYIAAHDGEAGDRKRGVAGGTDATPRQLDRPAGGAPNREELP</sequence>
<reference evidence="2 3" key="1">
    <citation type="submission" date="2022-03" db="EMBL/GenBank/DDBJ databases">
        <authorList>
            <person name="Brunel B."/>
        </authorList>
    </citation>
    <scope>NUCLEOTIDE SEQUENCE [LARGE SCALE GENOMIC DNA]</scope>
    <source>
        <strain evidence="2">STM5069sample</strain>
    </source>
</reference>